<protein>
    <submittedName>
        <fullName evidence="2">GT4 family glycosyltransferase PelF</fullName>
    </submittedName>
</protein>
<dbReference type="Gene3D" id="3.40.50.2000">
    <property type="entry name" value="Glycogen Phosphorylase B"/>
    <property type="match status" value="2"/>
</dbReference>
<dbReference type="SUPFAM" id="SSF53756">
    <property type="entry name" value="UDP-Glycosyltransferase/glycogen phosphorylase"/>
    <property type="match status" value="1"/>
</dbReference>
<feature type="domain" description="DUF3492" evidence="1">
    <location>
        <begin position="1"/>
        <end position="257"/>
    </location>
</feature>
<comment type="caution">
    <text evidence="2">The sequence shown here is derived from an EMBL/GenBank/DDBJ whole genome shotgun (WGS) entry which is preliminary data.</text>
</comment>
<dbReference type="Pfam" id="PF11997">
    <property type="entry name" value="DUF3492"/>
    <property type="match status" value="1"/>
</dbReference>
<dbReference type="EMBL" id="BAABAL010000009">
    <property type="protein sequence ID" value="GAA4008750.1"/>
    <property type="molecule type" value="Genomic_DNA"/>
</dbReference>
<dbReference type="Proteomes" id="UP001501747">
    <property type="component" value="Unassembled WGS sequence"/>
</dbReference>
<evidence type="ECO:0000313" key="2">
    <source>
        <dbReference type="EMBL" id="GAA4008750.1"/>
    </source>
</evidence>
<reference evidence="3" key="1">
    <citation type="journal article" date="2019" name="Int. J. Syst. Evol. Microbiol.">
        <title>The Global Catalogue of Microorganisms (GCM) 10K type strain sequencing project: providing services to taxonomists for standard genome sequencing and annotation.</title>
        <authorList>
            <consortium name="The Broad Institute Genomics Platform"/>
            <consortium name="The Broad Institute Genome Sequencing Center for Infectious Disease"/>
            <person name="Wu L."/>
            <person name="Ma J."/>
        </authorList>
    </citation>
    <scope>NUCLEOTIDE SEQUENCE [LARGE SCALE GENOMIC DNA]</scope>
    <source>
        <strain evidence="3">JCM 17342</strain>
    </source>
</reference>
<name>A0ABP7S9Q8_9PSEU</name>
<gene>
    <name evidence="2" type="primary">pelF</name>
    <name evidence="2" type="ORF">GCM10022247_33710</name>
</gene>
<dbReference type="InterPro" id="IPR047691">
    <property type="entry name" value="PelF-like"/>
</dbReference>
<organism evidence="2 3">
    <name type="scientific">Allokutzneria multivorans</name>
    <dbReference type="NCBI Taxonomy" id="1142134"/>
    <lineage>
        <taxon>Bacteria</taxon>
        <taxon>Bacillati</taxon>
        <taxon>Actinomycetota</taxon>
        <taxon>Actinomycetes</taxon>
        <taxon>Pseudonocardiales</taxon>
        <taxon>Pseudonocardiaceae</taxon>
        <taxon>Allokutzneria</taxon>
    </lineage>
</organism>
<keyword evidence="3" id="KW-1185">Reference proteome</keyword>
<dbReference type="InterPro" id="IPR022622">
    <property type="entry name" value="DUF3492"/>
</dbReference>
<accession>A0ABP7S9Q8</accession>
<proteinExistence type="predicted"/>
<sequence length="475" mass="51692">MDVSLMTEGTYPHGYGGVSVWCDQLVRGLSRHRFHVVALVASGTEPLAWELPENVASLTLVPLWGNGSRSRRVGRAAQRRFTTLFAELVESLMGQGHQQRFAEVLHELHDLGELTSLMRRESTVRTLRDVWSRRLTGTRATIADAVTAVDLLEHSLRPLSASVPRTAVSHSVANGLAVLPALAAKWRYGTPLLLTEHGIYLRERYLGYRGSPYRWPVKALHLAFLRQLCSLAYTSAGLIAPGNVYNKRWEERLGADPALIRTVYNGVDPADFPAASSEPPVPTISWAGRLDPIKDLETLIRSFALVHKEIPAAVLRIFGGVPKGGESYVDRCKALVAELGLSEVVHFEGRVEFIRDAYLAGSVVVLSSISEGFPYTLIEAMTCARPCVGTDVGGVPEALGDTGIVVPPRDPAAMASACVSLLRSPSQRALLGAAARQRALELFTVDQAIGTFDTLYSELTAPTPARPLLPHLVSR</sequence>
<evidence type="ECO:0000259" key="1">
    <source>
        <dbReference type="Pfam" id="PF11997"/>
    </source>
</evidence>
<dbReference type="PANTHER" id="PTHR12526:SF636">
    <property type="entry name" value="BLL3647 PROTEIN"/>
    <property type="match status" value="1"/>
</dbReference>
<dbReference type="NCBIfam" id="NF038011">
    <property type="entry name" value="PelF"/>
    <property type="match status" value="1"/>
</dbReference>
<dbReference type="PANTHER" id="PTHR12526">
    <property type="entry name" value="GLYCOSYLTRANSFERASE"/>
    <property type="match status" value="1"/>
</dbReference>
<evidence type="ECO:0000313" key="3">
    <source>
        <dbReference type="Proteomes" id="UP001501747"/>
    </source>
</evidence>
<dbReference type="RefSeq" id="WP_344875725.1">
    <property type="nucleotide sequence ID" value="NZ_BAABAL010000009.1"/>
</dbReference>
<dbReference type="Pfam" id="PF13692">
    <property type="entry name" value="Glyco_trans_1_4"/>
    <property type="match status" value="1"/>
</dbReference>